<comment type="caution">
    <text evidence="1">The sequence shown here is derived from an EMBL/GenBank/DDBJ whole genome shotgun (WGS) entry which is preliminary data.</text>
</comment>
<sequence length="280" mass="30885">MGRENTSTRRICAEEVSSSSSSVIDPLSEISCDVVEEENVPAAEIRHRIICAEELWVPLLAEVVESESELVAQLECLRSHLVTLEKETADLDVLVKDRQCSLELDSSKIKGLEQSLSLVDGDLRKLSFNPAFLNEVRTNYTSSVEFEARSCIEDVLFSLQQFKVRRVAPTSARFYVGVILQALFPPDQARGPCLRARFSQDPGRDPCLQSKLQQGQARGSCLREGPQRDKHVGHISTGSSGRDPCLQARVGCVAPASARFRVEVVLRALFPPGQALPLPL</sequence>
<organism evidence="1 2">
    <name type="scientific">Persea americana</name>
    <name type="common">Avocado</name>
    <dbReference type="NCBI Taxonomy" id="3435"/>
    <lineage>
        <taxon>Eukaryota</taxon>
        <taxon>Viridiplantae</taxon>
        <taxon>Streptophyta</taxon>
        <taxon>Embryophyta</taxon>
        <taxon>Tracheophyta</taxon>
        <taxon>Spermatophyta</taxon>
        <taxon>Magnoliopsida</taxon>
        <taxon>Magnoliidae</taxon>
        <taxon>Laurales</taxon>
        <taxon>Lauraceae</taxon>
        <taxon>Persea</taxon>
    </lineage>
</organism>
<name>A0ACC2LRJ9_PERAE</name>
<protein>
    <submittedName>
        <fullName evidence="1">Uncharacterized protein</fullName>
    </submittedName>
</protein>
<evidence type="ECO:0000313" key="1">
    <source>
        <dbReference type="EMBL" id="KAJ8636116.1"/>
    </source>
</evidence>
<dbReference type="EMBL" id="CM056811">
    <property type="protein sequence ID" value="KAJ8636116.1"/>
    <property type="molecule type" value="Genomic_DNA"/>
</dbReference>
<gene>
    <name evidence="1" type="ORF">MRB53_010383</name>
</gene>
<accession>A0ACC2LRJ9</accession>
<evidence type="ECO:0000313" key="2">
    <source>
        <dbReference type="Proteomes" id="UP001234297"/>
    </source>
</evidence>
<keyword evidence="2" id="KW-1185">Reference proteome</keyword>
<reference evidence="1 2" key="1">
    <citation type="journal article" date="2022" name="Hortic Res">
        <title>A haplotype resolved chromosomal level avocado genome allows analysis of novel avocado genes.</title>
        <authorList>
            <person name="Nath O."/>
            <person name="Fletcher S.J."/>
            <person name="Hayward A."/>
            <person name="Shaw L.M."/>
            <person name="Masouleh A.K."/>
            <person name="Furtado A."/>
            <person name="Henry R.J."/>
            <person name="Mitter N."/>
        </authorList>
    </citation>
    <scope>NUCLEOTIDE SEQUENCE [LARGE SCALE GENOMIC DNA]</scope>
    <source>
        <strain evidence="2">cv. Hass</strain>
    </source>
</reference>
<proteinExistence type="predicted"/>
<dbReference type="Proteomes" id="UP001234297">
    <property type="component" value="Chromosome 3"/>
</dbReference>